<proteinExistence type="predicted"/>
<accession>A0ABT1HW97</accession>
<evidence type="ECO:0000313" key="4">
    <source>
        <dbReference type="Proteomes" id="UP001205311"/>
    </source>
</evidence>
<evidence type="ECO:0000256" key="1">
    <source>
        <dbReference type="SAM" id="MobiDB-lite"/>
    </source>
</evidence>
<keyword evidence="3" id="KW-0687">Ribonucleoprotein</keyword>
<gene>
    <name evidence="3" type="ORF">LX15_003508</name>
</gene>
<dbReference type="InterPro" id="IPR000182">
    <property type="entry name" value="GNAT_dom"/>
</dbReference>
<keyword evidence="3" id="KW-0689">Ribosomal protein</keyword>
<feature type="compositionally biased region" description="Polar residues" evidence="1">
    <location>
        <begin position="197"/>
        <end position="206"/>
    </location>
</feature>
<dbReference type="CDD" id="cd04301">
    <property type="entry name" value="NAT_SF"/>
    <property type="match status" value="1"/>
</dbReference>
<dbReference type="SUPFAM" id="SSF55729">
    <property type="entry name" value="Acyl-CoA N-acyltransferases (Nat)"/>
    <property type="match status" value="1"/>
</dbReference>
<organism evidence="3 4">
    <name type="scientific">Streptoalloteichus tenebrarius (strain ATCC 17920 / DSM 40477 / JCM 4838 / CBS 697.72 / NBRC 16177 / NCIMB 11028 / NRRL B-12390 / A12253. 1 / ISP 5477)</name>
    <name type="common">Streptomyces tenebrarius</name>
    <dbReference type="NCBI Taxonomy" id="1933"/>
    <lineage>
        <taxon>Bacteria</taxon>
        <taxon>Bacillati</taxon>
        <taxon>Actinomycetota</taxon>
        <taxon>Actinomycetes</taxon>
        <taxon>Pseudonocardiales</taxon>
        <taxon>Pseudonocardiaceae</taxon>
        <taxon>Streptoalloteichus</taxon>
    </lineage>
</organism>
<dbReference type="Proteomes" id="UP001205311">
    <property type="component" value="Unassembled WGS sequence"/>
</dbReference>
<feature type="domain" description="N-acetyltransferase" evidence="2">
    <location>
        <begin position="4"/>
        <end position="174"/>
    </location>
</feature>
<dbReference type="GO" id="GO:0005840">
    <property type="term" value="C:ribosome"/>
    <property type="evidence" value="ECO:0007669"/>
    <property type="project" value="UniProtKB-KW"/>
</dbReference>
<name>A0ABT1HW97_STRSD</name>
<feature type="region of interest" description="Disordered" evidence="1">
    <location>
        <begin position="197"/>
        <end position="216"/>
    </location>
</feature>
<evidence type="ECO:0000313" key="3">
    <source>
        <dbReference type="EMBL" id="MCP2259799.1"/>
    </source>
</evidence>
<dbReference type="RefSeq" id="WP_253670684.1">
    <property type="nucleotide sequence ID" value="NZ_JAMTCP010000020.1"/>
</dbReference>
<dbReference type="Pfam" id="PF00583">
    <property type="entry name" value="Acetyltransf_1"/>
    <property type="match status" value="1"/>
</dbReference>
<dbReference type="InterPro" id="IPR016181">
    <property type="entry name" value="Acyl_CoA_acyltransferase"/>
</dbReference>
<dbReference type="EMBL" id="JAMTCP010000020">
    <property type="protein sequence ID" value="MCP2259799.1"/>
    <property type="molecule type" value="Genomic_DNA"/>
</dbReference>
<protein>
    <submittedName>
        <fullName evidence="3">Ribosomal protein S18 acetylase RimI</fullName>
    </submittedName>
</protein>
<dbReference type="Gene3D" id="3.40.630.30">
    <property type="match status" value="1"/>
</dbReference>
<sequence length="216" mass="23235">MSQYTIRRVDGSDRRTLDQIMRLFDQQLGLGTGPGTRAQMLQDLADPAFAAFAAHSVPPGTVLGAASVRLLTAEGYRRLAATLPPDTLPAWDDSGRPGLLDLIAVDPAHRGHRVGKRLLDSLLGWLRGQGCRDVYVLHWPSFPGASSKPLLLSAGFTVVRSLPGYWSSDPMDAGSRCLRCGRPCHCTADLLHLPLTPSSTGRTTIGSHEEVSESSP</sequence>
<dbReference type="PROSITE" id="PS51186">
    <property type="entry name" value="GNAT"/>
    <property type="match status" value="1"/>
</dbReference>
<evidence type="ECO:0000259" key="2">
    <source>
        <dbReference type="PROSITE" id="PS51186"/>
    </source>
</evidence>
<feature type="compositionally biased region" description="Basic and acidic residues" evidence="1">
    <location>
        <begin position="207"/>
        <end position="216"/>
    </location>
</feature>
<reference evidence="3 4" key="1">
    <citation type="submission" date="2022-06" db="EMBL/GenBank/DDBJ databases">
        <title>Genomic Encyclopedia of Archaeal and Bacterial Type Strains, Phase II (KMG-II): from individual species to whole genera.</title>
        <authorList>
            <person name="Goeker M."/>
        </authorList>
    </citation>
    <scope>NUCLEOTIDE SEQUENCE [LARGE SCALE GENOMIC DNA]</scope>
    <source>
        <strain evidence="3 4">DSM 40477</strain>
    </source>
</reference>
<keyword evidence="4" id="KW-1185">Reference proteome</keyword>
<comment type="caution">
    <text evidence="3">The sequence shown here is derived from an EMBL/GenBank/DDBJ whole genome shotgun (WGS) entry which is preliminary data.</text>
</comment>